<evidence type="ECO:0000256" key="11">
    <source>
        <dbReference type="ARBA" id="ARBA00047571"/>
    </source>
</evidence>
<evidence type="ECO:0000256" key="8">
    <source>
        <dbReference type="ARBA" id="ARBA00022691"/>
    </source>
</evidence>
<evidence type="ECO:0000256" key="5">
    <source>
        <dbReference type="ARBA" id="ARBA00022454"/>
    </source>
</evidence>
<dbReference type="EC" id="2.1.1.354" evidence="3 14"/>
<evidence type="ECO:0000256" key="9">
    <source>
        <dbReference type="ARBA" id="ARBA00022853"/>
    </source>
</evidence>
<accession>A0A0W4ZVM4</accession>
<dbReference type="InterPro" id="IPR000504">
    <property type="entry name" value="RRM_dom"/>
</dbReference>
<dbReference type="AlphaFoldDB" id="A0A0W4ZVM4"/>
<dbReference type="RefSeq" id="XP_018231115.1">
    <property type="nucleotide sequence ID" value="XM_018372779.1"/>
</dbReference>
<keyword evidence="7 14" id="KW-0808">Transferase</keyword>
<dbReference type="STRING" id="1408657.A0A0W4ZVM4"/>
<dbReference type="SMART" id="SM00317">
    <property type="entry name" value="SET"/>
    <property type="match status" value="1"/>
</dbReference>
<dbReference type="PANTHER" id="PTHR45814:SF2">
    <property type="entry name" value="HISTONE-LYSINE N-METHYLTRANSFERASE SETD1"/>
    <property type="match status" value="1"/>
</dbReference>
<evidence type="ECO:0000256" key="4">
    <source>
        <dbReference type="ARBA" id="ARBA00015839"/>
    </source>
</evidence>
<keyword evidence="6 14" id="KW-0489">Methyltransferase</keyword>
<comment type="subunit">
    <text evidence="14">Component of the COMPASS (Set1C) complex.</text>
</comment>
<dbReference type="InterPro" id="IPR035979">
    <property type="entry name" value="RBD_domain_sf"/>
</dbReference>
<dbReference type="Pfam" id="PF11767">
    <property type="entry name" value="SET_assoc"/>
    <property type="match status" value="1"/>
</dbReference>
<feature type="compositionally biased region" description="Low complexity" evidence="16">
    <location>
        <begin position="283"/>
        <end position="292"/>
    </location>
</feature>
<dbReference type="OrthoDB" id="308383at2759"/>
<dbReference type="InterPro" id="IPR001214">
    <property type="entry name" value="SET_dom"/>
</dbReference>
<dbReference type="SMART" id="SM00360">
    <property type="entry name" value="RRM"/>
    <property type="match status" value="1"/>
</dbReference>
<dbReference type="VEuPathDB" id="FungiDB:T551_00513"/>
<dbReference type="GO" id="GO:0048188">
    <property type="term" value="C:Set1C/COMPASS complex"/>
    <property type="evidence" value="ECO:0007669"/>
    <property type="project" value="InterPro"/>
</dbReference>
<evidence type="ECO:0000256" key="7">
    <source>
        <dbReference type="ARBA" id="ARBA00022679"/>
    </source>
</evidence>
<evidence type="ECO:0000259" key="18">
    <source>
        <dbReference type="PROSITE" id="PS50280"/>
    </source>
</evidence>
<evidence type="ECO:0000259" key="17">
    <source>
        <dbReference type="PROSITE" id="PS50102"/>
    </source>
</evidence>
<dbReference type="EMBL" id="LFWA01000002">
    <property type="protein sequence ID" value="KTW32423.1"/>
    <property type="molecule type" value="Genomic_DNA"/>
</dbReference>
<comment type="catalytic activity">
    <reaction evidence="13">
        <text>N(6),N(6)-dimethyl-L-lysyl(4)-[histone H3] + S-adenosyl-L-methionine = N(6),N(6),N(6)-trimethyl-L-lysyl(4)-[histone H3] + S-adenosyl-L-homocysteine + H(+)</text>
        <dbReference type="Rhea" id="RHEA:60272"/>
        <dbReference type="Rhea" id="RHEA-COMP:15537"/>
        <dbReference type="Rhea" id="RHEA-COMP:15540"/>
        <dbReference type="ChEBI" id="CHEBI:15378"/>
        <dbReference type="ChEBI" id="CHEBI:57856"/>
        <dbReference type="ChEBI" id="CHEBI:59789"/>
        <dbReference type="ChEBI" id="CHEBI:61961"/>
        <dbReference type="ChEBI" id="CHEBI:61976"/>
    </reaction>
</comment>
<feature type="region of interest" description="Disordered" evidence="16">
    <location>
        <begin position="232"/>
        <end position="305"/>
    </location>
</feature>
<evidence type="ECO:0000256" key="10">
    <source>
        <dbReference type="ARBA" id="ARBA00023242"/>
    </source>
</evidence>
<evidence type="ECO:0000313" key="20">
    <source>
        <dbReference type="EMBL" id="KTW32423.1"/>
    </source>
</evidence>
<evidence type="ECO:0000256" key="15">
    <source>
        <dbReference type="PROSITE-ProRule" id="PRU00176"/>
    </source>
</evidence>
<dbReference type="GO" id="GO:0032259">
    <property type="term" value="P:methylation"/>
    <property type="evidence" value="ECO:0007669"/>
    <property type="project" value="UniProtKB-KW"/>
</dbReference>
<evidence type="ECO:0000256" key="14">
    <source>
        <dbReference type="PIRNR" id="PIRNR037104"/>
    </source>
</evidence>
<dbReference type="InterPro" id="IPR024657">
    <property type="entry name" value="COMPASS_Set1_N-SET"/>
</dbReference>
<evidence type="ECO:0000256" key="1">
    <source>
        <dbReference type="ARBA" id="ARBA00004123"/>
    </source>
</evidence>
<dbReference type="Gene3D" id="3.30.70.330">
    <property type="match status" value="1"/>
</dbReference>
<dbReference type="SUPFAM" id="SSF54928">
    <property type="entry name" value="RNA-binding domain, RBD"/>
    <property type="match status" value="1"/>
</dbReference>
<dbReference type="Pfam" id="PF00856">
    <property type="entry name" value="SET"/>
    <property type="match status" value="1"/>
</dbReference>
<dbReference type="GO" id="GO:0003723">
    <property type="term" value="F:RNA binding"/>
    <property type="evidence" value="ECO:0007669"/>
    <property type="project" value="UniProtKB-UniRule"/>
</dbReference>
<dbReference type="PIRSF" id="PIRSF037104">
    <property type="entry name" value="Histone_H3-K4_mtfrase_Set1_fun"/>
    <property type="match status" value="1"/>
</dbReference>
<dbReference type="SMART" id="SM00508">
    <property type="entry name" value="PostSET"/>
    <property type="match status" value="1"/>
</dbReference>
<dbReference type="GO" id="GO:0005694">
    <property type="term" value="C:chromosome"/>
    <property type="evidence" value="ECO:0007669"/>
    <property type="project" value="UniProtKB-SubCell"/>
</dbReference>
<keyword evidence="21" id="KW-1185">Reference proteome</keyword>
<dbReference type="GeneID" id="28939034"/>
<feature type="region of interest" description="Disordered" evidence="16">
    <location>
        <begin position="538"/>
        <end position="592"/>
    </location>
</feature>
<organism evidence="20 21">
    <name type="scientific">Pneumocystis jirovecii (strain RU7)</name>
    <name type="common">Human pneumocystis pneumonia agent</name>
    <dbReference type="NCBI Taxonomy" id="1408657"/>
    <lineage>
        <taxon>Eukaryota</taxon>
        <taxon>Fungi</taxon>
        <taxon>Dikarya</taxon>
        <taxon>Ascomycota</taxon>
        <taxon>Taphrinomycotina</taxon>
        <taxon>Pneumocystomycetes</taxon>
        <taxon>Pneumocystaceae</taxon>
        <taxon>Pneumocystis</taxon>
    </lineage>
</organism>
<dbReference type="InterPro" id="IPR012677">
    <property type="entry name" value="Nucleotide-bd_a/b_plait_sf"/>
</dbReference>
<evidence type="ECO:0000256" key="13">
    <source>
        <dbReference type="ARBA" id="ARBA00049129"/>
    </source>
</evidence>
<dbReference type="PROSITE" id="PS51572">
    <property type="entry name" value="SAM_MT43_1"/>
    <property type="match status" value="1"/>
</dbReference>
<protein>
    <recommendedName>
        <fullName evidence="4 14">Histone-lysine N-methyltransferase, H3 lysine-4 specific</fullName>
        <ecNumber evidence="3 14">2.1.1.354</ecNumber>
    </recommendedName>
</protein>
<feature type="compositionally biased region" description="Basic and acidic residues" evidence="16">
    <location>
        <begin position="232"/>
        <end position="269"/>
    </location>
</feature>
<dbReference type="eggNOG" id="KOG1080">
    <property type="taxonomic scope" value="Eukaryota"/>
</dbReference>
<dbReference type="Pfam" id="PF00076">
    <property type="entry name" value="RRM_1"/>
    <property type="match status" value="1"/>
</dbReference>
<evidence type="ECO:0000259" key="19">
    <source>
        <dbReference type="PROSITE" id="PS50868"/>
    </source>
</evidence>
<evidence type="ECO:0000256" key="6">
    <source>
        <dbReference type="ARBA" id="ARBA00022603"/>
    </source>
</evidence>
<sequence>MSKNNDDSSKESRTLAKELDALDIHKQQKKSVNGVPRKRNYFIIYDPELASKEHSKARKAIYRFDGEADPPLIIEDPRLKMLKYGKEKSRGRKMYMSVLKNVIFDFDENSIGPNPPSQILISNLSTLTTSENISMHFKTFGDIQELEIQVNPMTGASLGLCRIRYRKNQSNKLQGYHAARNAVEKGNGMKIGTQIVKVQYDEDGIKCKAIIEEELSKKASLTNTSAFSDKHRGSYLENSKKREEDYRNSDFVHKKSTSRDHRYYDHYSPDTDSTQTHNKVHGHSQSSSGSSRSHNKYPQNLGDDSEKSQDYIYELALSSTTDILKKINKKPYIFISEKWLPLNKFSTNDLKKHLNKHEWTDICVDKKGFYIIFKDNRSAQNCFVTMNQTHIYQYRITMDFHRYIPLTDTQNTKFKNSFQPVDDVAEATNIIIKELTQVFMRDLKTKIIAPIIYEFLDPSRFPPEIKDMKNNLTTRLNNIKLNGTEQNILNSNNVSDNESKKINEFYSKINDPSFNGMSKRFSILPKFKKRVHENTYKGESLHDSLRRSKNVDARPLHHRLNDYSDSQDSSSNDSDTYQFQNTSFSDSEKDSDISAKNYKSSKKTTSNKKSNILSKLKDYTSSDDDSSDRDNFLEAFHRRDELSKNKQKYIDYENVDDNVLDETKSKKNKRRNIYFTSSEDDSSDIFKESITDDVQSSEGESCEDNLSEYEEKPKRKKYLKKSKKINKTDKTDIVNDENVNFSQDNLIPFTSKETLLSDDGVDILLDIYGIQSIVKDEEDFSFLLEALKTVESAEIDDIALWAWRKKEIKTSNVDGYPVITRLPKDKGYNRINKSGSARTEGYFTITDTEKSLYLPLRNKAIIPTEPSTTSISSRMNRINNRRLAVGIEMQKKISSSETDILRFNALKARKKQLKFSKSPIHNWGLYAMEHIDMGDMVIEYVGEIVRQTVADIRERQYERQGIGSSYLFRIDDDTVVDATKKGNIARFINHSCDPSCTAKIIRVEGEKKIVIYAHRDIEKGEEITYDYKFPIEDVKIPCLCGAKACRGTLN</sequence>
<reference evidence="21" key="1">
    <citation type="journal article" date="2016" name="Nat. Commun.">
        <title>Genome analysis of three Pneumocystis species reveals adaptation mechanisms to life exclusively in mammalian hosts.</title>
        <authorList>
            <person name="Ma L."/>
            <person name="Chen Z."/>
            <person name="Huang D.W."/>
            <person name="Kutty G."/>
            <person name="Ishihara M."/>
            <person name="Wang H."/>
            <person name="Abouelleil A."/>
            <person name="Bishop L."/>
            <person name="Davey E."/>
            <person name="Deng R."/>
            <person name="Deng X."/>
            <person name="Fan L."/>
            <person name="Fantoni G."/>
            <person name="Fitzgerald M."/>
            <person name="Gogineni E."/>
            <person name="Goldberg J.M."/>
            <person name="Handley G."/>
            <person name="Hu X."/>
            <person name="Huber C."/>
            <person name="Jiao X."/>
            <person name="Jones K."/>
            <person name="Levin J.Z."/>
            <person name="Liu Y."/>
            <person name="Macdonald P."/>
            <person name="Melnikov A."/>
            <person name="Raley C."/>
            <person name="Sassi M."/>
            <person name="Sherman B.T."/>
            <person name="Song X."/>
            <person name="Sykes S."/>
            <person name="Tran B."/>
            <person name="Walsh L."/>
            <person name="Xia Y."/>
            <person name="Yang J."/>
            <person name="Young S."/>
            <person name="Zeng Q."/>
            <person name="Zheng X."/>
            <person name="Stephens R."/>
            <person name="Nusbaum C."/>
            <person name="Birren B.W."/>
            <person name="Azadi P."/>
            <person name="Lempicki R.A."/>
            <person name="Cuomo C.A."/>
            <person name="Kovacs J.A."/>
        </authorList>
    </citation>
    <scope>NUCLEOTIDE SEQUENCE [LARGE SCALE GENOMIC DNA]</scope>
    <source>
        <strain evidence="21">RU7</strain>
    </source>
</reference>
<comment type="catalytic activity">
    <reaction evidence="11 14">
        <text>L-lysyl(4)-[histone H3] + 3 S-adenosyl-L-methionine = N(6),N(6),N(6)-trimethyl-L-lysyl(4)-[histone H3] + 3 S-adenosyl-L-homocysteine + 3 H(+)</text>
        <dbReference type="Rhea" id="RHEA:60260"/>
        <dbReference type="Rhea" id="RHEA-COMP:15537"/>
        <dbReference type="Rhea" id="RHEA-COMP:15547"/>
        <dbReference type="ChEBI" id="CHEBI:15378"/>
        <dbReference type="ChEBI" id="CHEBI:29969"/>
        <dbReference type="ChEBI" id="CHEBI:57856"/>
        <dbReference type="ChEBI" id="CHEBI:59789"/>
        <dbReference type="ChEBI" id="CHEBI:61961"/>
        <dbReference type="EC" id="2.1.1.354"/>
    </reaction>
</comment>
<dbReference type="SMART" id="SM01291">
    <property type="entry name" value="N-SET"/>
    <property type="match status" value="1"/>
</dbReference>
<comment type="caution">
    <text evidence="20">The sequence shown here is derived from an EMBL/GenBank/DDBJ whole genome shotgun (WGS) entry which is preliminary data.</text>
</comment>
<feature type="domain" description="RRM" evidence="17">
    <location>
        <begin position="117"/>
        <end position="203"/>
    </location>
</feature>
<comment type="catalytic activity">
    <reaction evidence="12">
        <text>N(6)-methyl-L-lysyl(4)-[histone H3] + S-adenosyl-L-methionine = N(6),N(6)-dimethyl-L-lysyl(4)-[histone H3] + S-adenosyl-L-homocysteine + H(+)</text>
        <dbReference type="Rhea" id="RHEA:60268"/>
        <dbReference type="Rhea" id="RHEA-COMP:15540"/>
        <dbReference type="Rhea" id="RHEA-COMP:15543"/>
        <dbReference type="ChEBI" id="CHEBI:15378"/>
        <dbReference type="ChEBI" id="CHEBI:57856"/>
        <dbReference type="ChEBI" id="CHEBI:59789"/>
        <dbReference type="ChEBI" id="CHEBI:61929"/>
        <dbReference type="ChEBI" id="CHEBI:61976"/>
    </reaction>
</comment>
<dbReference type="PANTHER" id="PTHR45814">
    <property type="entry name" value="HISTONE-LYSINE N-METHYLTRANSFERASE SETD1"/>
    <property type="match status" value="1"/>
</dbReference>
<name>A0A0W4ZVM4_PNEJ7</name>
<feature type="domain" description="SET" evidence="18">
    <location>
        <begin position="911"/>
        <end position="1028"/>
    </location>
</feature>
<dbReference type="CDD" id="cd20072">
    <property type="entry name" value="SET_SET1"/>
    <property type="match status" value="1"/>
</dbReference>
<evidence type="ECO:0000256" key="3">
    <source>
        <dbReference type="ARBA" id="ARBA00012182"/>
    </source>
</evidence>
<dbReference type="PROSITE" id="PS50868">
    <property type="entry name" value="POST_SET"/>
    <property type="match status" value="1"/>
</dbReference>
<gene>
    <name evidence="20" type="ORF">T551_00513</name>
</gene>
<dbReference type="GO" id="GO:0140999">
    <property type="term" value="F:histone H3K4 trimethyltransferase activity"/>
    <property type="evidence" value="ECO:0007669"/>
    <property type="project" value="UniProtKB-EC"/>
</dbReference>
<proteinExistence type="predicted"/>
<dbReference type="InterPro" id="IPR044570">
    <property type="entry name" value="Set1-like"/>
</dbReference>
<dbReference type="Proteomes" id="UP000053447">
    <property type="component" value="Unassembled WGS sequence"/>
</dbReference>
<feature type="compositionally biased region" description="Low complexity" evidence="16">
    <location>
        <begin position="563"/>
        <end position="578"/>
    </location>
</feature>
<feature type="region of interest" description="Disordered" evidence="16">
    <location>
        <begin position="686"/>
        <end position="708"/>
    </location>
</feature>
<keyword evidence="9 14" id="KW-0156">Chromatin regulator</keyword>
<evidence type="ECO:0000256" key="2">
    <source>
        <dbReference type="ARBA" id="ARBA00004286"/>
    </source>
</evidence>
<keyword evidence="10 14" id="KW-0539">Nucleus</keyword>
<dbReference type="Pfam" id="PF11764">
    <property type="entry name" value="N-SET"/>
    <property type="match status" value="2"/>
</dbReference>
<feature type="domain" description="Post-SET" evidence="19">
    <location>
        <begin position="1034"/>
        <end position="1050"/>
    </location>
</feature>
<dbReference type="InterPro" id="IPR046341">
    <property type="entry name" value="SET_dom_sf"/>
</dbReference>
<dbReference type="PROSITE" id="PS50102">
    <property type="entry name" value="RRM"/>
    <property type="match status" value="1"/>
</dbReference>
<dbReference type="SUPFAM" id="SSF82199">
    <property type="entry name" value="SET domain"/>
    <property type="match status" value="1"/>
</dbReference>
<dbReference type="SMR" id="A0A0W4ZVM4"/>
<evidence type="ECO:0000256" key="12">
    <source>
        <dbReference type="ARBA" id="ARBA00047583"/>
    </source>
</evidence>
<comment type="subcellular location">
    <subcellularLocation>
        <location evidence="2">Chromosome</location>
    </subcellularLocation>
    <subcellularLocation>
        <location evidence="1 14">Nucleus</location>
    </subcellularLocation>
</comment>
<keyword evidence="15" id="KW-0694">RNA-binding</keyword>
<dbReference type="InterPro" id="IPR024636">
    <property type="entry name" value="SET_assoc"/>
</dbReference>
<keyword evidence="5 14" id="KW-0158">Chromosome</keyword>
<evidence type="ECO:0000313" key="21">
    <source>
        <dbReference type="Proteomes" id="UP000053447"/>
    </source>
</evidence>
<feature type="compositionally biased region" description="Basic and acidic residues" evidence="16">
    <location>
        <begin position="538"/>
        <end position="562"/>
    </location>
</feature>
<keyword evidence="8 14" id="KW-0949">S-adenosyl-L-methionine</keyword>
<comment type="function">
    <text evidence="14">Catalytic component of the COMPASS (Set1C) complex that specifically mono-, di- and trimethylates histone H3 to form H3K4me1/2/3. COMPASS recognizes ubiquitinated H2B on one face of the nucleosome which stimulates the methylation of H3 on the opposing face.</text>
</comment>
<dbReference type="InterPro" id="IPR017111">
    <property type="entry name" value="Set1_fungi"/>
</dbReference>
<dbReference type="Gene3D" id="2.170.270.10">
    <property type="entry name" value="SET domain"/>
    <property type="match status" value="1"/>
</dbReference>
<evidence type="ECO:0000256" key="16">
    <source>
        <dbReference type="SAM" id="MobiDB-lite"/>
    </source>
</evidence>
<dbReference type="PROSITE" id="PS50280">
    <property type="entry name" value="SET"/>
    <property type="match status" value="1"/>
</dbReference>
<dbReference type="InterPro" id="IPR003616">
    <property type="entry name" value="Post-SET_dom"/>
</dbReference>